<comment type="caution">
    <text evidence="2">The sequence shown here is derived from an EMBL/GenBank/DDBJ whole genome shotgun (WGS) entry which is preliminary data.</text>
</comment>
<keyword evidence="1" id="KW-1133">Transmembrane helix</keyword>
<organism evidence="2 3">
    <name type="scientific">Amycolatopsis antarctica</name>
    <dbReference type="NCBI Taxonomy" id="1854586"/>
    <lineage>
        <taxon>Bacteria</taxon>
        <taxon>Bacillati</taxon>
        <taxon>Actinomycetota</taxon>
        <taxon>Actinomycetes</taxon>
        <taxon>Pseudonocardiales</taxon>
        <taxon>Pseudonocardiaceae</taxon>
        <taxon>Amycolatopsis</taxon>
    </lineage>
</organism>
<dbReference type="Proteomes" id="UP000242444">
    <property type="component" value="Unassembled WGS sequence"/>
</dbReference>
<keyword evidence="3" id="KW-1185">Reference proteome</keyword>
<accession>A0A263D2U9</accession>
<keyword evidence="1" id="KW-0472">Membrane</keyword>
<dbReference type="AlphaFoldDB" id="A0A263D2U9"/>
<dbReference type="InParanoid" id="A0A263D2U9"/>
<sequence length="774" mass="85146">MADEGDRARLNPFAGIPDRAYELSAAELLRSLGDAEGPGWKRWRKQTSNAPIVQVEDRYITGRFDVRAAELGYLFKFERCRFEYPPDVREATLLGLVFRSCWLPGLKARNLRSRNDVRIIRCTVDVEPGDKPDHETTVRRAGVVDRGVPDAAVNLTDAVIEGSVVLTRTRINYPRGKAIQADRLVITGALLAYRLQAGGEVRIPGMKVGGNVNFSGASLRNPEGLALNGNGLHIGGSLLCEKDKYGKNDERRVFTAKGVLYLPSARIDSDIVLREARLEVDQNGPLAIDSWDTGDPYVDPHPALVADRLRVDGNVDLDELRSVGTLRMVNAAIGGSLRLAKAQVTVQRRDGKPHYDRAIHLDGSQIDGDLQATRLYAQGQLRLADVQIRGNVLASRAHLLHRDRDVFSARRTRVSGNLHMVDAAVSGTMRLQGIEVGGSVDLYGTQVSHPNVTDTSSFSVDLRTAKVGRDIVLTANRVQSAGVREFRADGGVNMDGAQVARRVNLTGAVLGTSAAHDVALDVGDVAADEFLLTPSTPPAGRVILRRARCGTLDDNPAFWRAAGKIELEDFRYDAMSTPIAMEDDEAVENRIGLLHDAMDGYRPGPYDQLATMLRASGNEEHADTVLMRKQQFRYETLARGYGLVRRFGLRVWSWAQRLMVGYGYRPMRAVAWLLMLLVLGSLWFGLRPDTCTDDPELLRINDTRCAVNSDDTGLEWDPVFYTLDLLVPIVDFGNKGRWHMAGADKAVSAGFTSMGWILATTVAAGVTRTLRRNG</sequence>
<evidence type="ECO:0000256" key="1">
    <source>
        <dbReference type="SAM" id="Phobius"/>
    </source>
</evidence>
<protein>
    <submittedName>
        <fullName evidence="2">Oxidoreductase</fullName>
    </submittedName>
</protein>
<reference evidence="2 3" key="1">
    <citation type="submission" date="2017-07" db="EMBL/GenBank/DDBJ databases">
        <title>Amycolatopsis antarcticus sp. nov., isolated from the surface of an Antarcticus brown macroalga.</title>
        <authorList>
            <person name="Wang J."/>
            <person name="Leiva S."/>
            <person name="Huang J."/>
            <person name="Huang Y."/>
        </authorList>
    </citation>
    <scope>NUCLEOTIDE SEQUENCE [LARGE SCALE GENOMIC DNA]</scope>
    <source>
        <strain evidence="2 3">AU-G6</strain>
    </source>
</reference>
<proteinExistence type="predicted"/>
<dbReference type="OrthoDB" id="5194370at2"/>
<dbReference type="RefSeq" id="WP_094863257.1">
    <property type="nucleotide sequence ID" value="NZ_NKYE01000007.1"/>
</dbReference>
<dbReference type="EMBL" id="NKYE01000007">
    <property type="protein sequence ID" value="OZM72780.1"/>
    <property type="molecule type" value="Genomic_DNA"/>
</dbReference>
<feature type="transmembrane region" description="Helical" evidence="1">
    <location>
        <begin position="669"/>
        <end position="686"/>
    </location>
</feature>
<gene>
    <name evidence="2" type="ORF">CFN78_14295</name>
</gene>
<evidence type="ECO:0000313" key="2">
    <source>
        <dbReference type="EMBL" id="OZM72780.1"/>
    </source>
</evidence>
<keyword evidence="1" id="KW-0812">Transmembrane</keyword>
<name>A0A263D2U9_9PSEU</name>
<evidence type="ECO:0000313" key="3">
    <source>
        <dbReference type="Proteomes" id="UP000242444"/>
    </source>
</evidence>